<keyword evidence="2 4" id="KW-0012">Acyltransferase</keyword>
<name>A0A0R1QQL9_9LACO</name>
<dbReference type="PANTHER" id="PTHR10434:SF11">
    <property type="entry name" value="1-ACYL-SN-GLYCEROL-3-PHOSPHATE ACYLTRANSFERASE"/>
    <property type="match status" value="1"/>
</dbReference>
<dbReference type="PATRIC" id="fig|1423769.4.peg.1262"/>
<dbReference type="CDD" id="cd07989">
    <property type="entry name" value="LPLAT_AGPAT-like"/>
    <property type="match status" value="1"/>
</dbReference>
<accession>A0A0R1QQL9</accession>
<evidence type="ECO:0000256" key="2">
    <source>
        <dbReference type="ARBA" id="ARBA00023315"/>
    </source>
</evidence>
<dbReference type="SMART" id="SM00563">
    <property type="entry name" value="PlsC"/>
    <property type="match status" value="1"/>
</dbReference>
<evidence type="ECO:0000313" key="5">
    <source>
        <dbReference type="Proteomes" id="UP000051790"/>
    </source>
</evidence>
<evidence type="ECO:0000256" key="1">
    <source>
        <dbReference type="ARBA" id="ARBA00022679"/>
    </source>
</evidence>
<dbReference type="PANTHER" id="PTHR10434">
    <property type="entry name" value="1-ACYL-SN-GLYCEROL-3-PHOSPHATE ACYLTRANSFERASE"/>
    <property type="match status" value="1"/>
</dbReference>
<proteinExistence type="predicted"/>
<evidence type="ECO:0000313" key="4">
    <source>
        <dbReference type="EMBL" id="KRL44338.1"/>
    </source>
</evidence>
<protein>
    <submittedName>
        <fullName evidence="4">1-acyl-sn-glycerol-3-phosphate acyltransferase</fullName>
    </submittedName>
</protein>
<dbReference type="SUPFAM" id="SSF69593">
    <property type="entry name" value="Glycerol-3-phosphate (1)-acyltransferase"/>
    <property type="match status" value="1"/>
</dbReference>
<comment type="caution">
    <text evidence="4">The sequence shown here is derived from an EMBL/GenBank/DDBJ whole genome shotgun (WGS) entry which is preliminary data.</text>
</comment>
<evidence type="ECO:0000259" key="3">
    <source>
        <dbReference type="SMART" id="SM00563"/>
    </source>
</evidence>
<dbReference type="Pfam" id="PF01553">
    <property type="entry name" value="Acyltransferase"/>
    <property type="match status" value="1"/>
</dbReference>
<feature type="domain" description="Phospholipid/glycerol acyltransferase" evidence="3">
    <location>
        <begin position="83"/>
        <end position="199"/>
    </location>
</feature>
<dbReference type="GO" id="GO:0006654">
    <property type="term" value="P:phosphatidic acid biosynthetic process"/>
    <property type="evidence" value="ECO:0007669"/>
    <property type="project" value="TreeGrafter"/>
</dbReference>
<gene>
    <name evidence="4" type="ORF">FD01_GL001169</name>
</gene>
<dbReference type="AlphaFoldDB" id="A0A0R1QQL9"/>
<keyword evidence="1 4" id="KW-0808">Transferase</keyword>
<dbReference type="Proteomes" id="UP000051790">
    <property type="component" value="Unassembled WGS sequence"/>
</dbReference>
<keyword evidence="5" id="KW-1185">Reference proteome</keyword>
<dbReference type="OrthoDB" id="2040407at2"/>
<dbReference type="GO" id="GO:0003841">
    <property type="term" value="F:1-acylglycerol-3-phosphate O-acyltransferase activity"/>
    <property type="evidence" value="ECO:0007669"/>
    <property type="project" value="TreeGrafter"/>
</dbReference>
<organism evidence="4 5">
    <name type="scientific">Lacticaseibacillus manihotivorans DSM 13343 = JCM 12514</name>
    <dbReference type="NCBI Taxonomy" id="1423769"/>
    <lineage>
        <taxon>Bacteria</taxon>
        <taxon>Bacillati</taxon>
        <taxon>Bacillota</taxon>
        <taxon>Bacilli</taxon>
        <taxon>Lactobacillales</taxon>
        <taxon>Lactobacillaceae</taxon>
        <taxon>Lacticaseibacillus</taxon>
    </lineage>
</organism>
<dbReference type="RefSeq" id="WP_054717997.1">
    <property type="nucleotide sequence ID" value="NZ_AZEU01000158.1"/>
</dbReference>
<dbReference type="InterPro" id="IPR002123">
    <property type="entry name" value="Plipid/glycerol_acylTrfase"/>
</dbReference>
<reference evidence="4 5" key="1">
    <citation type="journal article" date="2015" name="Genome Announc.">
        <title>Expanding the biotechnology potential of lactobacilli through comparative genomics of 213 strains and associated genera.</title>
        <authorList>
            <person name="Sun Z."/>
            <person name="Harris H.M."/>
            <person name="McCann A."/>
            <person name="Guo C."/>
            <person name="Argimon S."/>
            <person name="Zhang W."/>
            <person name="Yang X."/>
            <person name="Jeffery I.B."/>
            <person name="Cooney J.C."/>
            <person name="Kagawa T.F."/>
            <person name="Liu W."/>
            <person name="Song Y."/>
            <person name="Salvetti E."/>
            <person name="Wrobel A."/>
            <person name="Rasinkangas P."/>
            <person name="Parkhill J."/>
            <person name="Rea M.C."/>
            <person name="O'Sullivan O."/>
            <person name="Ritari J."/>
            <person name="Douillard F.P."/>
            <person name="Paul Ross R."/>
            <person name="Yang R."/>
            <person name="Briner A.E."/>
            <person name="Felis G.E."/>
            <person name="de Vos W.M."/>
            <person name="Barrangou R."/>
            <person name="Klaenhammer T.R."/>
            <person name="Caufield P.W."/>
            <person name="Cui Y."/>
            <person name="Zhang H."/>
            <person name="O'Toole P.W."/>
        </authorList>
    </citation>
    <scope>NUCLEOTIDE SEQUENCE [LARGE SCALE GENOMIC DNA]</scope>
    <source>
        <strain evidence="4 5">DSM 13343</strain>
    </source>
</reference>
<dbReference type="EMBL" id="AZEU01000158">
    <property type="protein sequence ID" value="KRL44338.1"/>
    <property type="molecule type" value="Genomic_DNA"/>
</dbReference>
<sequence>MNTVFENIHQAVRDHAWHRKVMIGDPELSATQAHQVLAQWQQLSFWGQFNTWLARIVMHLACLIKMRHVKVYGLENLPADHRAIVVSNHFAPLENLAVRKALGNRRLFIVSELTNLAMAGALGWLMRHADTVPIAADTHYMGREFISQLKTRLQKALVLIYPEQALWLNYRKPRPGQRGAYYFAAQLNVPVISLFVTMDAHGQYAVHVLNTLTADPTLSARAASLKMLAADDLQRQAAFERIYHTKYDLHWHEDDVVA</sequence>